<dbReference type="Pfam" id="PF05685">
    <property type="entry name" value="Uma2"/>
    <property type="match status" value="1"/>
</dbReference>
<dbReference type="Gene3D" id="3.90.1570.10">
    <property type="entry name" value="tt1808, chain A"/>
    <property type="match status" value="1"/>
</dbReference>
<dbReference type="PANTHER" id="PTHR35400">
    <property type="entry name" value="SLR1083 PROTEIN"/>
    <property type="match status" value="1"/>
</dbReference>
<evidence type="ECO:0000259" key="1">
    <source>
        <dbReference type="Pfam" id="PF05685"/>
    </source>
</evidence>
<dbReference type="AlphaFoldDB" id="A0A9W6W7V2"/>
<dbReference type="Proteomes" id="UP001165079">
    <property type="component" value="Unassembled WGS sequence"/>
</dbReference>
<organism evidence="2 3">
    <name type="scientific">Actinorhabdospora filicis</name>
    <dbReference type="NCBI Taxonomy" id="1785913"/>
    <lineage>
        <taxon>Bacteria</taxon>
        <taxon>Bacillati</taxon>
        <taxon>Actinomycetota</taxon>
        <taxon>Actinomycetes</taxon>
        <taxon>Micromonosporales</taxon>
        <taxon>Micromonosporaceae</taxon>
        <taxon>Actinorhabdospora</taxon>
    </lineage>
</organism>
<gene>
    <name evidence="2" type="ORF">Afil01_17460</name>
</gene>
<keyword evidence="2" id="KW-0378">Hydrolase</keyword>
<keyword evidence="3" id="KW-1185">Reference proteome</keyword>
<dbReference type="InterPro" id="IPR011335">
    <property type="entry name" value="Restrct_endonuc-II-like"/>
</dbReference>
<dbReference type="PANTHER" id="PTHR35400:SF3">
    <property type="entry name" value="SLL1072 PROTEIN"/>
    <property type="match status" value="1"/>
</dbReference>
<comment type="caution">
    <text evidence="2">The sequence shown here is derived from an EMBL/GenBank/DDBJ whole genome shotgun (WGS) entry which is preliminary data.</text>
</comment>
<accession>A0A9W6W7V2</accession>
<protein>
    <submittedName>
        <fullName evidence="2">Restriction endonuclease</fullName>
    </submittedName>
</protein>
<dbReference type="EMBL" id="BSTX01000001">
    <property type="protein sequence ID" value="GLZ76939.1"/>
    <property type="molecule type" value="Genomic_DNA"/>
</dbReference>
<dbReference type="InterPro" id="IPR012296">
    <property type="entry name" value="Nuclease_put_TT1808"/>
</dbReference>
<reference evidence="2" key="1">
    <citation type="submission" date="2023-03" db="EMBL/GenBank/DDBJ databases">
        <title>Actinorhabdospora filicis NBRC 111898.</title>
        <authorList>
            <person name="Ichikawa N."/>
            <person name="Sato H."/>
            <person name="Tonouchi N."/>
        </authorList>
    </citation>
    <scope>NUCLEOTIDE SEQUENCE</scope>
    <source>
        <strain evidence="2">NBRC 111898</strain>
    </source>
</reference>
<dbReference type="GO" id="GO:0004519">
    <property type="term" value="F:endonuclease activity"/>
    <property type="evidence" value="ECO:0007669"/>
    <property type="project" value="UniProtKB-KW"/>
</dbReference>
<dbReference type="InterPro" id="IPR008538">
    <property type="entry name" value="Uma2"/>
</dbReference>
<keyword evidence="2" id="KW-0255">Endonuclease</keyword>
<keyword evidence="2" id="KW-0540">Nuclease</keyword>
<dbReference type="SUPFAM" id="SSF52980">
    <property type="entry name" value="Restriction endonuclease-like"/>
    <property type="match status" value="1"/>
</dbReference>
<name>A0A9W6W7V2_9ACTN</name>
<dbReference type="RefSeq" id="WP_285662085.1">
    <property type="nucleotide sequence ID" value="NZ_BSTX01000001.1"/>
</dbReference>
<feature type="domain" description="Putative restriction endonuclease" evidence="1">
    <location>
        <begin position="23"/>
        <end position="181"/>
    </location>
</feature>
<proteinExistence type="predicted"/>
<sequence>MAAVSQDIGWEAALHHPGPWTEEDFDRLPEGLRAELHYGRLILTPSASNSHNNAARRLAMILEESVEETDQVGTDVDVRLADGEIYYRPDAFVLRTPAKGRPLPGEDLLLVVEVISPGGGKEFRQKMADYAEAGVPAYLILKEETAGFAATLYLLRDDAYVLAEKVAPGGVLDLREPIECSIDLARLEGRRRTS</sequence>
<evidence type="ECO:0000313" key="2">
    <source>
        <dbReference type="EMBL" id="GLZ76939.1"/>
    </source>
</evidence>
<evidence type="ECO:0000313" key="3">
    <source>
        <dbReference type="Proteomes" id="UP001165079"/>
    </source>
</evidence>
<dbReference type="CDD" id="cd06260">
    <property type="entry name" value="DUF820-like"/>
    <property type="match status" value="1"/>
</dbReference>